<name>A0A1C2EFX0_9PSED</name>
<evidence type="ECO:0000313" key="2">
    <source>
        <dbReference type="Proteomes" id="UP000095143"/>
    </source>
</evidence>
<protein>
    <submittedName>
        <fullName evidence="1">Uncharacterized protein</fullName>
    </submittedName>
</protein>
<evidence type="ECO:0000313" key="1">
    <source>
        <dbReference type="EMBL" id="OCX25902.1"/>
    </source>
</evidence>
<gene>
    <name evidence="1" type="ORF">BBI10_00370</name>
</gene>
<proteinExistence type="predicted"/>
<reference evidence="1 2" key="1">
    <citation type="submission" date="2016-08" db="EMBL/GenBank/DDBJ databases">
        <title>Whole genome sequence of Pseudomonas graminis strain UASWS1507, a potential biological control agent for agriculture.</title>
        <authorList>
            <person name="Crovadore J."/>
            <person name="Calmin G."/>
            <person name="Chablais R."/>
            <person name="Cochard B."/>
            <person name="Lefort F."/>
        </authorList>
    </citation>
    <scope>NUCLEOTIDE SEQUENCE [LARGE SCALE GENOMIC DNA]</scope>
    <source>
        <strain evidence="1 2">UASWS1507</strain>
    </source>
</reference>
<organism evidence="1 2">
    <name type="scientific">Pseudomonas graminis</name>
    <dbReference type="NCBI Taxonomy" id="158627"/>
    <lineage>
        <taxon>Bacteria</taxon>
        <taxon>Pseudomonadati</taxon>
        <taxon>Pseudomonadota</taxon>
        <taxon>Gammaproteobacteria</taxon>
        <taxon>Pseudomonadales</taxon>
        <taxon>Pseudomonadaceae</taxon>
        <taxon>Pseudomonas</taxon>
    </lineage>
</organism>
<dbReference type="Proteomes" id="UP000095143">
    <property type="component" value="Unassembled WGS sequence"/>
</dbReference>
<comment type="caution">
    <text evidence="1">The sequence shown here is derived from an EMBL/GenBank/DDBJ whole genome shotgun (WGS) entry which is preliminary data.</text>
</comment>
<dbReference type="EMBL" id="MDEN01000039">
    <property type="protein sequence ID" value="OCX25902.1"/>
    <property type="molecule type" value="Genomic_DNA"/>
</dbReference>
<dbReference type="AlphaFoldDB" id="A0A1C2EFX0"/>
<accession>A0A1C2EFX0</accession>
<sequence length="68" mass="7415">MDCNQPMIAWSSAWALVGGLAVCTGCMRGQSISLSEDVLPHEPSCKAKGQVARMPWAELHQILDFQRG</sequence>